<dbReference type="Gene3D" id="3.30.2310.20">
    <property type="entry name" value="RelE-like"/>
    <property type="match status" value="1"/>
</dbReference>
<dbReference type="Pfam" id="PF05016">
    <property type="entry name" value="ParE_toxin"/>
    <property type="match status" value="1"/>
</dbReference>
<dbReference type="InterPro" id="IPR035093">
    <property type="entry name" value="RelE/ParE_toxin_dom_sf"/>
</dbReference>
<dbReference type="RefSeq" id="WP_046636602.1">
    <property type="nucleotide sequence ID" value="NZ_CCRK01000008.1"/>
</dbReference>
<evidence type="ECO:0000256" key="1">
    <source>
        <dbReference type="ARBA" id="ARBA00022649"/>
    </source>
</evidence>
<organism evidence="2 3">
    <name type="scientific">Neorhizobium galegae bv. officinalis</name>
    <dbReference type="NCBI Taxonomy" id="323656"/>
    <lineage>
        <taxon>Bacteria</taxon>
        <taxon>Pseudomonadati</taxon>
        <taxon>Pseudomonadota</taxon>
        <taxon>Alphaproteobacteria</taxon>
        <taxon>Hyphomicrobiales</taxon>
        <taxon>Rhizobiaceae</taxon>
        <taxon>Rhizobium/Agrobacterium group</taxon>
        <taxon>Neorhizobium</taxon>
    </lineage>
</organism>
<dbReference type="InterPro" id="IPR007712">
    <property type="entry name" value="RelE/ParE_toxin"/>
</dbReference>
<dbReference type="Proteomes" id="UP000039660">
    <property type="component" value="Unassembled WGS sequence"/>
</dbReference>
<evidence type="ECO:0000313" key="2">
    <source>
        <dbReference type="EMBL" id="CDZ50868.1"/>
    </source>
</evidence>
<reference evidence="2 3" key="1">
    <citation type="submission" date="2014-08" db="EMBL/GenBank/DDBJ databases">
        <authorList>
            <person name="Chen Y.-H."/>
        </authorList>
    </citation>
    <scope>NUCLEOTIDE SEQUENCE [LARGE SCALE GENOMIC DNA]</scope>
</reference>
<evidence type="ECO:0000313" key="3">
    <source>
        <dbReference type="Proteomes" id="UP000039660"/>
    </source>
</evidence>
<gene>
    <name evidence="2" type="ORF">NGAL_HAMBI1189_36700</name>
</gene>
<dbReference type="AlphaFoldDB" id="A0A0T7GUJ0"/>
<protein>
    <recommendedName>
        <fullName evidence="4">Plasmid stabilization system</fullName>
    </recommendedName>
</protein>
<sequence>MEHLPVTYRPEALRDIDSIFLYVLDISQSLATAQSFTDRIFERCERIGDVPRGGISRGDLGEGVRLVSFERSAVILYRLNGDTVEVLNIFYRGRDYEAILLNKQ</sequence>
<name>A0A0T7GUJ0_NEOGA</name>
<dbReference type="EMBL" id="CCRK01000008">
    <property type="protein sequence ID" value="CDZ50868.1"/>
    <property type="molecule type" value="Genomic_DNA"/>
</dbReference>
<accession>A0A0T7GUJ0</accession>
<evidence type="ECO:0008006" key="4">
    <source>
        <dbReference type="Google" id="ProtNLM"/>
    </source>
</evidence>
<keyword evidence="1" id="KW-1277">Toxin-antitoxin system</keyword>
<proteinExistence type="predicted"/>